<keyword evidence="8" id="KW-1185">Reference proteome</keyword>
<keyword evidence="3 6" id="KW-0812">Transmembrane</keyword>
<dbReference type="PANTHER" id="PTHR23513:SF6">
    <property type="entry name" value="MAJOR FACILITATOR SUPERFAMILY ASSOCIATED DOMAIN-CONTAINING PROTEIN"/>
    <property type="match status" value="1"/>
</dbReference>
<organism evidence="7 8">
    <name type="scientific">Lactococcus taiwanensis</name>
    <dbReference type="NCBI Taxonomy" id="1151742"/>
    <lineage>
        <taxon>Bacteria</taxon>
        <taxon>Bacillati</taxon>
        <taxon>Bacillota</taxon>
        <taxon>Bacilli</taxon>
        <taxon>Lactobacillales</taxon>
        <taxon>Streptococcaceae</taxon>
        <taxon>Lactococcus</taxon>
    </lineage>
</organism>
<comment type="subcellular location">
    <subcellularLocation>
        <location evidence="1">Cell membrane</location>
        <topology evidence="1">Multi-pass membrane protein</topology>
    </subcellularLocation>
</comment>
<dbReference type="EMBL" id="CP070872">
    <property type="protein sequence ID" value="QSE76660.1"/>
    <property type="molecule type" value="Genomic_DNA"/>
</dbReference>
<proteinExistence type="predicted"/>
<dbReference type="GO" id="GO:0005886">
    <property type="term" value="C:plasma membrane"/>
    <property type="evidence" value="ECO:0007669"/>
    <property type="project" value="UniProtKB-SubCell"/>
</dbReference>
<dbReference type="Pfam" id="PF07690">
    <property type="entry name" value="MFS_1"/>
    <property type="match status" value="1"/>
</dbReference>
<evidence type="ECO:0000256" key="3">
    <source>
        <dbReference type="ARBA" id="ARBA00022692"/>
    </source>
</evidence>
<keyword evidence="4 6" id="KW-1133">Transmembrane helix</keyword>
<gene>
    <name evidence="7" type="ORF">JW886_09450</name>
</gene>
<keyword evidence="5 6" id="KW-0472">Membrane</keyword>
<feature type="transmembrane region" description="Helical" evidence="6">
    <location>
        <begin position="170"/>
        <end position="191"/>
    </location>
</feature>
<evidence type="ECO:0000256" key="1">
    <source>
        <dbReference type="ARBA" id="ARBA00004651"/>
    </source>
</evidence>
<dbReference type="AlphaFoldDB" id="A0AA45KFZ5"/>
<dbReference type="RefSeq" id="WP_205871960.1">
    <property type="nucleotide sequence ID" value="NZ_CP070872.1"/>
</dbReference>
<feature type="transmembrane region" description="Helical" evidence="6">
    <location>
        <begin position="385"/>
        <end position="403"/>
    </location>
</feature>
<evidence type="ECO:0000256" key="6">
    <source>
        <dbReference type="SAM" id="Phobius"/>
    </source>
</evidence>
<evidence type="ECO:0000313" key="7">
    <source>
        <dbReference type="EMBL" id="QSE76660.1"/>
    </source>
</evidence>
<feature type="transmembrane region" description="Helical" evidence="6">
    <location>
        <begin position="12"/>
        <end position="35"/>
    </location>
</feature>
<sequence>MQLIRQNRSFRALFVSSLFTMLGTSLLNIVFLIYASSFDQSTFYVSLAEFFILAPVFLAIYTGFLADKTVKKASKMIASSWVQALLYFSIALLFLSGKNLGLFLAIGGAKSLCDFISGYKNGLRAPILQRNVKNDEISSAFGQLQGLSSLAELVGQPLGVMILTMTKQSFYLVGCVNGLLFILSGAVLYFNRQHLTGEMGKINKKSHLNLRKTFAQIRLVFTVESKNSNFVLILLSVILLNFLFAGIGPLTDLSLISGQKFGMSYSVAVLIFNLSLSAGMLLGSLWMKDFLKKLTLQKLFVLIFALIALFAVTLSNLAGLALFLIFVLAYTVAKASPKVNSLIMENISSQDLGKISGGITTLFTFSIPFGGAFFIFLANLIGVRLTLDLIALLGLCFFIRGILARKT</sequence>
<dbReference type="GO" id="GO:0022857">
    <property type="term" value="F:transmembrane transporter activity"/>
    <property type="evidence" value="ECO:0007669"/>
    <property type="project" value="InterPro"/>
</dbReference>
<evidence type="ECO:0000313" key="8">
    <source>
        <dbReference type="Proteomes" id="UP000663608"/>
    </source>
</evidence>
<dbReference type="Proteomes" id="UP000663608">
    <property type="component" value="Chromosome"/>
</dbReference>
<evidence type="ECO:0000256" key="5">
    <source>
        <dbReference type="ARBA" id="ARBA00023136"/>
    </source>
</evidence>
<dbReference type="KEGG" id="lti:JW886_09450"/>
<feature type="transmembrane region" description="Helical" evidence="6">
    <location>
        <begin position="230"/>
        <end position="251"/>
    </location>
</feature>
<evidence type="ECO:0000256" key="2">
    <source>
        <dbReference type="ARBA" id="ARBA00022475"/>
    </source>
</evidence>
<accession>A0AA45KFZ5</accession>
<name>A0AA45KFZ5_9LACT</name>
<dbReference type="Gene3D" id="1.20.1250.20">
    <property type="entry name" value="MFS general substrate transporter like domains"/>
    <property type="match status" value="1"/>
</dbReference>
<feature type="transmembrane region" description="Helical" evidence="6">
    <location>
        <begin position="41"/>
        <end position="64"/>
    </location>
</feature>
<dbReference type="InterPro" id="IPR036259">
    <property type="entry name" value="MFS_trans_sf"/>
</dbReference>
<dbReference type="SUPFAM" id="SSF103473">
    <property type="entry name" value="MFS general substrate transporter"/>
    <property type="match status" value="1"/>
</dbReference>
<feature type="transmembrane region" description="Helical" evidence="6">
    <location>
        <begin position="352"/>
        <end position="378"/>
    </location>
</feature>
<dbReference type="InterPro" id="IPR011701">
    <property type="entry name" value="MFS"/>
</dbReference>
<reference evidence="7 8" key="1">
    <citation type="submission" date="2021-02" db="EMBL/GenBank/DDBJ databases">
        <title>Complete genome sequence of Lactococcus lactis strain K_LL004.</title>
        <authorList>
            <person name="Kim H.B."/>
        </authorList>
    </citation>
    <scope>NUCLEOTIDE SEQUENCE [LARGE SCALE GENOMIC DNA]</scope>
    <source>
        <strain evidence="7 8">K_LL004</strain>
    </source>
</reference>
<protein>
    <submittedName>
        <fullName evidence="7">MFS transporter permease</fullName>
    </submittedName>
</protein>
<feature type="transmembrane region" description="Helical" evidence="6">
    <location>
        <begin position="263"/>
        <end position="287"/>
    </location>
</feature>
<evidence type="ECO:0000256" key="4">
    <source>
        <dbReference type="ARBA" id="ARBA00022989"/>
    </source>
</evidence>
<feature type="transmembrane region" description="Helical" evidence="6">
    <location>
        <begin position="299"/>
        <end position="332"/>
    </location>
</feature>
<keyword evidence="2" id="KW-1003">Cell membrane</keyword>
<dbReference type="PANTHER" id="PTHR23513">
    <property type="entry name" value="INTEGRAL MEMBRANE EFFLUX PROTEIN-RELATED"/>
    <property type="match status" value="1"/>
</dbReference>